<feature type="coiled-coil region" evidence="1">
    <location>
        <begin position="337"/>
        <end position="364"/>
    </location>
</feature>
<evidence type="ECO:0000313" key="5">
    <source>
        <dbReference type="Proteomes" id="UP000295371"/>
    </source>
</evidence>
<dbReference type="RefSeq" id="WP_133753274.1">
    <property type="nucleotide sequence ID" value="NZ_SOAW01000001.1"/>
</dbReference>
<gene>
    <name evidence="4" type="ORF">CLV29_0247</name>
</gene>
<dbReference type="PANTHER" id="PTHR35788:SF1">
    <property type="entry name" value="EXPORTED PROTEIN"/>
    <property type="match status" value="1"/>
</dbReference>
<dbReference type="Pfam" id="PF04294">
    <property type="entry name" value="VanW"/>
    <property type="match status" value="1"/>
</dbReference>
<feature type="compositionally biased region" description="Polar residues" evidence="2">
    <location>
        <begin position="533"/>
        <end position="545"/>
    </location>
</feature>
<evidence type="ECO:0000256" key="3">
    <source>
        <dbReference type="SAM" id="Phobius"/>
    </source>
</evidence>
<dbReference type="AlphaFoldDB" id="A0A4R7J869"/>
<keyword evidence="3" id="KW-1133">Transmembrane helix</keyword>
<keyword evidence="1" id="KW-0175">Coiled coil</keyword>
<reference evidence="4 5" key="1">
    <citation type="submission" date="2019-03" db="EMBL/GenBank/DDBJ databases">
        <title>Genomic Encyclopedia of Archaeal and Bacterial Type Strains, Phase II (KMG-II): from individual species to whole genera.</title>
        <authorList>
            <person name="Goeker M."/>
        </authorList>
    </citation>
    <scope>NUCLEOTIDE SEQUENCE [LARGE SCALE GENOMIC DNA]</scope>
    <source>
        <strain evidence="4 5">DSM 24323</strain>
    </source>
</reference>
<dbReference type="OrthoDB" id="9813301at2"/>
<evidence type="ECO:0000313" key="4">
    <source>
        <dbReference type="EMBL" id="TDT32663.1"/>
    </source>
</evidence>
<dbReference type="PANTHER" id="PTHR35788">
    <property type="entry name" value="EXPORTED PROTEIN-RELATED"/>
    <property type="match status" value="1"/>
</dbReference>
<organism evidence="4 5">
    <name type="scientific">Naumannella halotolerans</name>
    <dbReference type="NCBI Taxonomy" id="993414"/>
    <lineage>
        <taxon>Bacteria</taxon>
        <taxon>Bacillati</taxon>
        <taxon>Actinomycetota</taxon>
        <taxon>Actinomycetes</taxon>
        <taxon>Propionibacteriales</taxon>
        <taxon>Propionibacteriaceae</taxon>
        <taxon>Naumannella</taxon>
    </lineage>
</organism>
<protein>
    <submittedName>
        <fullName evidence="4">Vancomycin resistance protein YoaR</fullName>
    </submittedName>
</protein>
<proteinExistence type="predicted"/>
<keyword evidence="3" id="KW-0472">Membrane</keyword>
<feature type="region of interest" description="Disordered" evidence="2">
    <location>
        <begin position="521"/>
        <end position="545"/>
    </location>
</feature>
<name>A0A4R7J869_9ACTN</name>
<dbReference type="EMBL" id="SOAW01000001">
    <property type="protein sequence ID" value="TDT32663.1"/>
    <property type="molecule type" value="Genomic_DNA"/>
</dbReference>
<dbReference type="InterPro" id="IPR052913">
    <property type="entry name" value="Glycopeptide_resist_protein"/>
</dbReference>
<dbReference type="InterPro" id="IPR007391">
    <property type="entry name" value="Vancomycin_resist_VanW"/>
</dbReference>
<evidence type="ECO:0000256" key="1">
    <source>
        <dbReference type="SAM" id="Coils"/>
    </source>
</evidence>
<keyword evidence="5" id="KW-1185">Reference proteome</keyword>
<dbReference type="Proteomes" id="UP000295371">
    <property type="component" value="Unassembled WGS sequence"/>
</dbReference>
<evidence type="ECO:0000256" key="2">
    <source>
        <dbReference type="SAM" id="MobiDB-lite"/>
    </source>
</evidence>
<dbReference type="PROSITE" id="PS51318">
    <property type="entry name" value="TAT"/>
    <property type="match status" value="1"/>
</dbReference>
<feature type="transmembrane region" description="Helical" evidence="3">
    <location>
        <begin position="21"/>
        <end position="42"/>
    </location>
</feature>
<accession>A0A4R7J869</accession>
<comment type="caution">
    <text evidence="4">The sequence shown here is derived from an EMBL/GenBank/DDBJ whole genome shotgun (WGS) entry which is preliminary data.</text>
</comment>
<keyword evidence="3" id="KW-0812">Transmembrane</keyword>
<sequence>MSTTINQAPRADKPSRKPRRGWLIGMGVAVLLLLLGGAYSVAYASAGDTVPRNATVGGVAIGGMTREEAIATLEEAYADTETAELELSAGDNTVALNPAEAGLSVDYAATVEQSGVGRSANPAHIWRVLTGGGDNQLVAAVDEPKLTEALEVAAEELDTEAKDATIAYEVPEEGAPEIVTEQGQESVTVDRAASAETVRNAYLTTTEIPLDAAVADPDISDAEVADLQQSWAEPAISDPIEISTDKGDFRVTERAIAKATKFEAKDGLPVGAIDAEELRDQAEPEISENVDLIEPTEATFSFSGGKPVPSAGKDGEDILPDKLVEAVNGVITKSGDERKAEVAIDKAESELTKEEAEKLGVKEVIGEFTTSFPHADYRNANIGRAAEILTGHLIKPGETFSFNDTVGERTEENGFVAGNIISNGRFVMETGGGVSQAVTTLYNAGFYSGLEDVEHWPHTLYIDRYPAGREATVAWGSKDLKIKNDTDYGVVIQGIIDESSPGNRGSITFKMWSTKVSEVKGGEPSKSDFYSEPATTSSASDCQPQGSVEGFTASYWREVYRDGELVRPREQYSWRYAATRAVTCE</sequence>
<dbReference type="InterPro" id="IPR006311">
    <property type="entry name" value="TAT_signal"/>
</dbReference>